<sequence length="330" mass="35467">MQARTAIQSYLGVLERAGASRSTRRQREWALSQALTAAALQRIHGDVPTEEQVRETSPDQIDATGQRIDVTEIISEEFAAWFLPWAATGVLAKTDGGAKSQAASRARAAALRALALANGSTPITHTEPAVQLRTPTPMNARALRHVAFDLVAVDPPSKAAVRMAAMLGVMITTPLRPVDLCQMTLADVTVGADSKVTIPALPLPPDLPTPPGYTGRETMDSALGRLLEKWLETRQVLVSRLEGTPPDSLWVSVRASPTDEGVIRPAGLPLHPRGLERSYVGQAKNFNAELAAGSRTSLPLGRDGVPVSHLPLSFDHLRRSLETLEESELV</sequence>
<comment type="caution">
    <text evidence="1">The sequence shown here is derived from an EMBL/GenBank/DDBJ whole genome shotgun (WGS) entry which is preliminary data.</text>
</comment>
<name>A0A9X1NML1_9ACTN</name>
<accession>A0A9X1NML1</accession>
<gene>
    <name evidence="1" type="ORF">LR394_33765</name>
</gene>
<dbReference type="EMBL" id="JAJOMB010000025">
    <property type="protein sequence ID" value="MCD5315873.1"/>
    <property type="molecule type" value="Genomic_DNA"/>
</dbReference>
<dbReference type="Proteomes" id="UP001138997">
    <property type="component" value="Unassembled WGS sequence"/>
</dbReference>
<reference evidence="1" key="1">
    <citation type="submission" date="2021-11" db="EMBL/GenBank/DDBJ databases">
        <title>Streptomyces corallinus and Kineosporia corallina sp. nov., two new coral-derived marine actinobacteria.</title>
        <authorList>
            <person name="Buangrab K."/>
            <person name="Sutthacheep M."/>
            <person name="Yeemin T."/>
            <person name="Harunari E."/>
            <person name="Igarashi Y."/>
            <person name="Sripreechasak P."/>
            <person name="Kanchanasin P."/>
            <person name="Tanasupawat S."/>
            <person name="Phongsopitanun W."/>
        </authorList>
    </citation>
    <scope>NUCLEOTIDE SEQUENCE</scope>
    <source>
        <strain evidence="1">JCM 31032</strain>
    </source>
</reference>
<organism evidence="1 2">
    <name type="scientific">Kineosporia babensis</name>
    <dbReference type="NCBI Taxonomy" id="499548"/>
    <lineage>
        <taxon>Bacteria</taxon>
        <taxon>Bacillati</taxon>
        <taxon>Actinomycetota</taxon>
        <taxon>Actinomycetes</taxon>
        <taxon>Kineosporiales</taxon>
        <taxon>Kineosporiaceae</taxon>
        <taxon>Kineosporia</taxon>
    </lineage>
</organism>
<evidence type="ECO:0000313" key="1">
    <source>
        <dbReference type="EMBL" id="MCD5315873.1"/>
    </source>
</evidence>
<dbReference type="RefSeq" id="WP_231448694.1">
    <property type="nucleotide sequence ID" value="NZ_JAJOMB010000025.1"/>
</dbReference>
<keyword evidence="2" id="KW-1185">Reference proteome</keyword>
<evidence type="ECO:0000313" key="2">
    <source>
        <dbReference type="Proteomes" id="UP001138997"/>
    </source>
</evidence>
<proteinExistence type="predicted"/>
<dbReference type="AlphaFoldDB" id="A0A9X1NML1"/>
<protein>
    <submittedName>
        <fullName evidence="1">Site-specific integrase</fullName>
    </submittedName>
</protein>